<gene>
    <name evidence="1" type="ORF">C8F04DRAFT_877305</name>
</gene>
<evidence type="ECO:0000313" key="1">
    <source>
        <dbReference type="EMBL" id="KAJ7036664.1"/>
    </source>
</evidence>
<feature type="non-terminal residue" evidence="1">
    <location>
        <position position="64"/>
    </location>
</feature>
<organism evidence="1 2">
    <name type="scientific">Mycena alexandri</name>
    <dbReference type="NCBI Taxonomy" id="1745969"/>
    <lineage>
        <taxon>Eukaryota</taxon>
        <taxon>Fungi</taxon>
        <taxon>Dikarya</taxon>
        <taxon>Basidiomycota</taxon>
        <taxon>Agaricomycotina</taxon>
        <taxon>Agaricomycetes</taxon>
        <taxon>Agaricomycetidae</taxon>
        <taxon>Agaricales</taxon>
        <taxon>Marasmiineae</taxon>
        <taxon>Mycenaceae</taxon>
        <taxon>Mycena</taxon>
    </lineage>
</organism>
<dbReference type="Proteomes" id="UP001218188">
    <property type="component" value="Unassembled WGS sequence"/>
</dbReference>
<name>A0AAD6SYY5_9AGAR</name>
<feature type="non-terminal residue" evidence="1">
    <location>
        <position position="1"/>
    </location>
</feature>
<proteinExistence type="predicted"/>
<sequence>WPLKLNWGLLLGCDLVKFRSGKAKLIPHKQRIFALLVTASMQLIWRLRNERRFDKGDECHKVRF</sequence>
<keyword evidence="2" id="KW-1185">Reference proteome</keyword>
<dbReference type="AlphaFoldDB" id="A0AAD6SYY5"/>
<comment type="caution">
    <text evidence="1">The sequence shown here is derived from an EMBL/GenBank/DDBJ whole genome shotgun (WGS) entry which is preliminary data.</text>
</comment>
<dbReference type="EMBL" id="JARJCM010000042">
    <property type="protein sequence ID" value="KAJ7036664.1"/>
    <property type="molecule type" value="Genomic_DNA"/>
</dbReference>
<protein>
    <submittedName>
        <fullName evidence="1">Uncharacterized protein</fullName>
    </submittedName>
</protein>
<reference evidence="1" key="1">
    <citation type="submission" date="2023-03" db="EMBL/GenBank/DDBJ databases">
        <title>Massive genome expansion in bonnet fungi (Mycena s.s.) driven by repeated elements and novel gene families across ecological guilds.</title>
        <authorList>
            <consortium name="Lawrence Berkeley National Laboratory"/>
            <person name="Harder C.B."/>
            <person name="Miyauchi S."/>
            <person name="Viragh M."/>
            <person name="Kuo A."/>
            <person name="Thoen E."/>
            <person name="Andreopoulos B."/>
            <person name="Lu D."/>
            <person name="Skrede I."/>
            <person name="Drula E."/>
            <person name="Henrissat B."/>
            <person name="Morin E."/>
            <person name="Kohler A."/>
            <person name="Barry K."/>
            <person name="LaButti K."/>
            <person name="Morin E."/>
            <person name="Salamov A."/>
            <person name="Lipzen A."/>
            <person name="Mereny Z."/>
            <person name="Hegedus B."/>
            <person name="Baldrian P."/>
            <person name="Stursova M."/>
            <person name="Weitz H."/>
            <person name="Taylor A."/>
            <person name="Grigoriev I.V."/>
            <person name="Nagy L.G."/>
            <person name="Martin F."/>
            <person name="Kauserud H."/>
        </authorList>
    </citation>
    <scope>NUCLEOTIDE SEQUENCE</scope>
    <source>
        <strain evidence="1">CBHHK200</strain>
    </source>
</reference>
<evidence type="ECO:0000313" key="2">
    <source>
        <dbReference type="Proteomes" id="UP001218188"/>
    </source>
</evidence>
<accession>A0AAD6SYY5</accession>